<dbReference type="InterPro" id="IPR001064">
    <property type="entry name" value="Beta/gamma_crystallin"/>
</dbReference>
<evidence type="ECO:0000256" key="2">
    <source>
        <dbReference type="ARBA" id="ARBA00022737"/>
    </source>
</evidence>
<dbReference type="PANTHER" id="PTHR38165">
    <property type="match status" value="1"/>
</dbReference>
<feature type="domain" description="GH64" evidence="5">
    <location>
        <begin position="217"/>
        <end position="588"/>
    </location>
</feature>
<dbReference type="Gene3D" id="2.60.20.10">
    <property type="entry name" value="Crystallins"/>
    <property type="match status" value="1"/>
</dbReference>
<comment type="caution">
    <text evidence="6">The sequence shown here is derived from an EMBL/GenBank/DDBJ whole genome shotgun (WGS) entry which is preliminary data.</text>
</comment>
<feature type="chain" id="PRO_5040866968" evidence="3">
    <location>
        <begin position="25"/>
        <end position="588"/>
    </location>
</feature>
<dbReference type="PROSITE" id="PS52005">
    <property type="entry name" value="CBM56"/>
    <property type="match status" value="1"/>
</dbReference>
<dbReference type="Pfam" id="PF16483">
    <property type="entry name" value="Glyco_hydro_64"/>
    <property type="match status" value="1"/>
</dbReference>
<dbReference type="EMBL" id="JAJLJH010000013">
    <property type="protein sequence ID" value="MCK9689346.1"/>
    <property type="molecule type" value="Genomic_DNA"/>
</dbReference>
<dbReference type="InterPro" id="IPR032477">
    <property type="entry name" value="Glyco_hydro_64"/>
</dbReference>
<reference evidence="6" key="1">
    <citation type="submission" date="2021-11" db="EMBL/GenBank/DDBJ databases">
        <title>BS-T2-15 a new species belonging to the Comamonadaceae family isolated from the soil of a French oak forest.</title>
        <authorList>
            <person name="Mieszkin S."/>
            <person name="Alain K."/>
        </authorList>
    </citation>
    <scope>NUCLEOTIDE SEQUENCE</scope>
    <source>
        <strain evidence="6">BS-T2-15</strain>
    </source>
</reference>
<dbReference type="Gene3D" id="2.60.110.10">
    <property type="entry name" value="Thaumatin"/>
    <property type="match status" value="1"/>
</dbReference>
<proteinExistence type="inferred from homology"/>
<dbReference type="InterPro" id="IPR037176">
    <property type="entry name" value="Osmotin/thaumatin-like_sf"/>
</dbReference>
<name>A0A9X1YT58_9BURK</name>
<evidence type="ECO:0000313" key="7">
    <source>
        <dbReference type="Proteomes" id="UP001139353"/>
    </source>
</evidence>
<protein>
    <submittedName>
        <fullName evidence="6">Beta-1,3-glucanase family protein</fullName>
    </submittedName>
</protein>
<organism evidence="6 7">
    <name type="scientific">Scleromatobacter humisilvae</name>
    <dbReference type="NCBI Taxonomy" id="2897159"/>
    <lineage>
        <taxon>Bacteria</taxon>
        <taxon>Pseudomonadati</taxon>
        <taxon>Pseudomonadota</taxon>
        <taxon>Betaproteobacteria</taxon>
        <taxon>Burkholderiales</taxon>
        <taxon>Sphaerotilaceae</taxon>
        <taxon>Scleromatobacter</taxon>
    </lineage>
</organism>
<sequence>MIRRVAGLAVLLAFSLWKAAPAEAQTASDYAQGVTVSGSTATIFFNPTSSTTTWTDVHYAVNGGALQNLRMARDASTGHETQPVLQAVSSGNVISYSFTYNKGTPAYDSATYSYTVGSAPVSVTPAAGQACFFTDINYGGSSMCTSASSSWVGAAWNDVISSVKVSAGTQVVLYGDVNYGGGTLTLTADTPNLVASNFNDATSSYKISAVAGGGTWNQQTTFNIVNGTHNAYDNAHVWWAIIGKDWTSGQFVWVDASGRLVPMSTADNGALTKNGVTYTNYFHTIAQASSVTIPPINSARLMLSVGTPMYIRVNQDVNGNIGYAGANIENPTDPNIDVTFDFVEMAIVPTTGFYGNTTRVDQFGFPVTLRLQGLGGFDQTVGETATRASLVSAWASSVPAQFQGLAQAPYSPYRIIAPAHASFNTSGANAHYLDGYIQGLWTKYASQSLTFTDQQGTFTGHVVNGQFQFTDGQGTYTIARAPTTTEALLGNGVLNDPTGQTPGSAGYDKQLQIQAQMCAAINRHIVENPAQWSTPSAFYVSPSNSYSKFWHDHSLNGLAYGFAYDDVGGFSSSLHTAAPTIATVTVGW</sequence>
<dbReference type="InterPro" id="IPR042517">
    <property type="entry name" value="Glyco_hydro_64_N_2"/>
</dbReference>
<evidence type="ECO:0000256" key="1">
    <source>
        <dbReference type="ARBA" id="ARBA00009646"/>
    </source>
</evidence>
<dbReference type="RefSeq" id="WP_275685393.1">
    <property type="nucleotide sequence ID" value="NZ_JAJLJH010000013.1"/>
</dbReference>
<dbReference type="GO" id="GO:0030246">
    <property type="term" value="F:carbohydrate binding"/>
    <property type="evidence" value="ECO:0007669"/>
    <property type="project" value="UniProtKB-UniRule"/>
</dbReference>
<keyword evidence="3" id="KW-0732">Signal</keyword>
<dbReference type="Proteomes" id="UP001139353">
    <property type="component" value="Unassembled WGS sequence"/>
</dbReference>
<dbReference type="Pfam" id="PF22184">
    <property type="entry name" value="CBM_56"/>
    <property type="match status" value="1"/>
</dbReference>
<accession>A0A9X1YT58</accession>
<dbReference type="AlphaFoldDB" id="A0A9X1YT58"/>
<evidence type="ECO:0000256" key="3">
    <source>
        <dbReference type="SAM" id="SignalP"/>
    </source>
</evidence>
<keyword evidence="7" id="KW-1185">Reference proteome</keyword>
<dbReference type="SUPFAM" id="SSF49695">
    <property type="entry name" value="gamma-Crystallin-like"/>
    <property type="match status" value="1"/>
</dbReference>
<keyword evidence="2" id="KW-0677">Repeat</keyword>
<dbReference type="PROSITE" id="PS52006">
    <property type="entry name" value="GH64"/>
    <property type="match status" value="1"/>
</dbReference>
<dbReference type="PANTHER" id="PTHR38165:SF1">
    <property type="entry name" value="GLUCANASE B"/>
    <property type="match status" value="1"/>
</dbReference>
<dbReference type="Gene3D" id="3.30.920.50">
    <property type="entry name" value="Beta-1,3-glucanase, C-terminal domain"/>
    <property type="match status" value="1"/>
</dbReference>
<feature type="domain" description="CBM56" evidence="4">
    <location>
        <begin position="25"/>
        <end position="116"/>
    </location>
</feature>
<dbReference type="SMART" id="SM00247">
    <property type="entry name" value="XTALbg"/>
    <property type="match status" value="1"/>
</dbReference>
<gene>
    <name evidence="6" type="ORF">LPC04_26815</name>
</gene>
<feature type="signal peptide" evidence="3">
    <location>
        <begin position="1"/>
        <end position="24"/>
    </location>
</feature>
<evidence type="ECO:0000259" key="5">
    <source>
        <dbReference type="PROSITE" id="PS52006"/>
    </source>
</evidence>
<dbReference type="CDD" id="cd09214">
    <property type="entry name" value="GH64-like"/>
    <property type="match status" value="1"/>
</dbReference>
<comment type="similarity">
    <text evidence="1">Belongs to the beta/gamma-crystallin family.</text>
</comment>
<dbReference type="InterPro" id="IPR047569">
    <property type="entry name" value="CBM56"/>
</dbReference>
<evidence type="ECO:0000259" key="4">
    <source>
        <dbReference type="PROSITE" id="PS52005"/>
    </source>
</evidence>
<dbReference type="Pfam" id="PF03995">
    <property type="entry name" value="Inhibitor_I36"/>
    <property type="match status" value="1"/>
</dbReference>
<dbReference type="InterPro" id="IPR011024">
    <property type="entry name" value="G_crystallin-like"/>
</dbReference>
<evidence type="ECO:0000313" key="6">
    <source>
        <dbReference type="EMBL" id="MCK9689346.1"/>
    </source>
</evidence>
<dbReference type="InterPro" id="IPR037398">
    <property type="entry name" value="Glyco_hydro_64_fam"/>
</dbReference>